<dbReference type="Proteomes" id="UP001620514">
    <property type="component" value="Unassembled WGS sequence"/>
</dbReference>
<accession>A0ABW8MC08</accession>
<proteinExistence type="predicted"/>
<reference evidence="1 2" key="2">
    <citation type="submission" date="2024-11" db="EMBL/GenBank/DDBJ databases">
        <title>Using genomics to understand microbial adaptation to soil warming.</title>
        <authorList>
            <person name="Deangelis K.M. PhD."/>
        </authorList>
    </citation>
    <scope>NUCLEOTIDE SEQUENCE [LARGE SCALE GENOMIC DNA]</scope>
    <source>
        <strain evidence="1 2">GAS97</strain>
    </source>
</reference>
<name>A0ABW8MC08_9BURK</name>
<reference evidence="1 2" key="1">
    <citation type="submission" date="2024-10" db="EMBL/GenBank/DDBJ databases">
        <authorList>
            <person name="Deangelis K."/>
            <person name="Huntemann M."/>
            <person name="Clum A."/>
            <person name="Wang J."/>
            <person name="Palaniappan K."/>
            <person name="Ritter S."/>
            <person name="Chen I.-M."/>
            <person name="Stamatis D."/>
            <person name="Reddy T."/>
            <person name="O'Malley R."/>
            <person name="Daum C."/>
            <person name="Ng V."/>
            <person name="Ivanova N."/>
            <person name="Kyrpides N."/>
            <person name="Woyke T."/>
        </authorList>
    </citation>
    <scope>NUCLEOTIDE SEQUENCE [LARGE SCALE GENOMIC DNA]</scope>
    <source>
        <strain evidence="1 2">GAS97</strain>
    </source>
</reference>
<gene>
    <name evidence="1" type="ORF">ABH943_000036</name>
</gene>
<organism evidence="1 2">
    <name type="scientific">Caballeronia udeis</name>
    <dbReference type="NCBI Taxonomy" id="1232866"/>
    <lineage>
        <taxon>Bacteria</taxon>
        <taxon>Pseudomonadati</taxon>
        <taxon>Pseudomonadota</taxon>
        <taxon>Betaproteobacteria</taxon>
        <taxon>Burkholderiales</taxon>
        <taxon>Burkholderiaceae</taxon>
        <taxon>Caballeronia</taxon>
    </lineage>
</organism>
<sequence length="73" mass="8574">MLRPEQNRCNPVYQPGHFTAPVVYPACVPTFQLIRAQKRRRAQPRFRGLRPACALERILLYLRKTLLRSVKRG</sequence>
<dbReference type="EMBL" id="JBIYDN010000001">
    <property type="protein sequence ID" value="MFK4440036.1"/>
    <property type="molecule type" value="Genomic_DNA"/>
</dbReference>
<protein>
    <submittedName>
        <fullName evidence="1">Uncharacterized protein</fullName>
    </submittedName>
</protein>
<evidence type="ECO:0000313" key="2">
    <source>
        <dbReference type="Proteomes" id="UP001620514"/>
    </source>
</evidence>
<comment type="caution">
    <text evidence="1">The sequence shown here is derived from an EMBL/GenBank/DDBJ whole genome shotgun (WGS) entry which is preliminary data.</text>
</comment>
<keyword evidence="2" id="KW-1185">Reference proteome</keyword>
<evidence type="ECO:0000313" key="1">
    <source>
        <dbReference type="EMBL" id="MFK4440036.1"/>
    </source>
</evidence>